<dbReference type="PANTHER" id="PTHR32410:SF216">
    <property type="entry name" value="PHORBOL-ESTER_DAG-TYPE DOMAIN-CONTAINING PROTEIN"/>
    <property type="match status" value="1"/>
</dbReference>
<dbReference type="PANTHER" id="PTHR32410">
    <property type="entry name" value="CYSTEINE/HISTIDINE-RICH C1 DOMAIN FAMILY PROTEIN"/>
    <property type="match status" value="1"/>
</dbReference>
<gene>
    <name evidence="6" type="primary">LOC103339499</name>
</gene>
<dbReference type="InterPro" id="IPR053192">
    <property type="entry name" value="Vacuole_Formation_Reg"/>
</dbReference>
<dbReference type="RefSeq" id="XP_016651525.1">
    <property type="nucleotide sequence ID" value="XM_016796039.1"/>
</dbReference>
<dbReference type="SUPFAM" id="SSF57889">
    <property type="entry name" value="Cysteine-rich domain"/>
    <property type="match status" value="5"/>
</dbReference>
<accession>A0ABM1LVU8</accession>
<dbReference type="Pfam" id="PF03107">
    <property type="entry name" value="C1_2"/>
    <property type="match status" value="4"/>
</dbReference>
<evidence type="ECO:0000256" key="1">
    <source>
        <dbReference type="ARBA" id="ARBA00022723"/>
    </source>
</evidence>
<evidence type="ECO:0000259" key="4">
    <source>
        <dbReference type="SMART" id="SM00109"/>
    </source>
</evidence>
<evidence type="ECO:0000313" key="5">
    <source>
        <dbReference type="Proteomes" id="UP000694861"/>
    </source>
</evidence>
<evidence type="ECO:0000313" key="6">
    <source>
        <dbReference type="RefSeq" id="XP_016651525.1"/>
    </source>
</evidence>
<dbReference type="SMART" id="SM00109">
    <property type="entry name" value="C1"/>
    <property type="match status" value="3"/>
</dbReference>
<dbReference type="InterPro" id="IPR046349">
    <property type="entry name" value="C1-like_sf"/>
</dbReference>
<sequence>MRLCDFIVHKSCAELPGKIKHPIHTKHPLVLLTMGDYRCFACFLHYKDGLAYNCSLCNFNLDLKCASNWSNILENDCHDHEFTVLAKQMQLCCDACGQGGDGVSYLCSVCQLLVHKECISLPRHIRITLHQHPLKLTIFREAIVNDNDQVCKVCCTTMTSNGLLYYCQCCNYIAHASCATHKDFRDETTLLEEENHDPTHITIKTVDDESKSLILGDAKEMNMEHDAHPHLVTLVDKRKSVICFDKRENILPCEACGKPCEGLVFECSGCNVDIHQSELNCRGREIELEHFSHKNPLMFKDKQINTDSGLVFCDGCANPMLYSSNQYPHGGFTLHKSCAETPSEMQHPLHPMHPLGLLTIGDYTCVVCDQHYKDRLAYNCSQCDFNLDLKCASNWHNSGNYDCHKHKFTVLLKWRMKFTCDACGQDGHGIAYLCSNCQLLVHKRCTLLPRRIKITAHQHPLMLRWSFEASFQLDDQL</sequence>
<feature type="domain" description="Phorbol-ester/DAG-type" evidence="4">
    <location>
        <begin position="130"/>
        <end position="184"/>
    </location>
</feature>
<keyword evidence="2" id="KW-0677">Repeat</keyword>
<reference evidence="5" key="1">
    <citation type="journal article" date="2012" name="Nat. Commun.">
        <title>The genome of Prunus mume.</title>
        <authorList>
            <person name="Zhang Q."/>
            <person name="Chen W."/>
            <person name="Sun L."/>
            <person name="Zhao F."/>
            <person name="Huang B."/>
            <person name="Yang W."/>
            <person name="Tao Y."/>
            <person name="Wang J."/>
            <person name="Yuan Z."/>
            <person name="Fan G."/>
            <person name="Xing Z."/>
            <person name="Han C."/>
            <person name="Pan H."/>
            <person name="Zhong X."/>
            <person name="Shi W."/>
            <person name="Liang X."/>
            <person name="Du D."/>
            <person name="Sun F."/>
            <person name="Xu Z."/>
            <person name="Hao R."/>
            <person name="Lv T."/>
            <person name="Lv Y."/>
            <person name="Zheng Z."/>
            <person name="Sun M."/>
            <person name="Luo L."/>
            <person name="Cai M."/>
            <person name="Gao Y."/>
            <person name="Wang J."/>
            <person name="Yin Y."/>
            <person name="Xu X."/>
            <person name="Cheng T."/>
            <person name="Wang J."/>
        </authorList>
    </citation>
    <scope>NUCLEOTIDE SEQUENCE [LARGE SCALE GENOMIC DNA]</scope>
</reference>
<name>A0ABM1LVU8_PRUMU</name>
<keyword evidence="1" id="KW-0479">Metal-binding</keyword>
<evidence type="ECO:0000256" key="3">
    <source>
        <dbReference type="ARBA" id="ARBA00022833"/>
    </source>
</evidence>
<organism evidence="5 6">
    <name type="scientific">Prunus mume</name>
    <name type="common">Japanese apricot</name>
    <name type="synonym">Armeniaca mume</name>
    <dbReference type="NCBI Taxonomy" id="102107"/>
    <lineage>
        <taxon>Eukaryota</taxon>
        <taxon>Viridiplantae</taxon>
        <taxon>Streptophyta</taxon>
        <taxon>Embryophyta</taxon>
        <taxon>Tracheophyta</taxon>
        <taxon>Spermatophyta</taxon>
        <taxon>Magnoliopsida</taxon>
        <taxon>eudicotyledons</taxon>
        <taxon>Gunneridae</taxon>
        <taxon>Pentapetalae</taxon>
        <taxon>rosids</taxon>
        <taxon>fabids</taxon>
        <taxon>Rosales</taxon>
        <taxon>Rosaceae</taxon>
        <taxon>Amygdaloideae</taxon>
        <taxon>Amygdaleae</taxon>
        <taxon>Prunus</taxon>
    </lineage>
</organism>
<protein>
    <submittedName>
        <fullName evidence="6">Uncharacterized protein LOC103339499</fullName>
    </submittedName>
</protein>
<evidence type="ECO:0000256" key="2">
    <source>
        <dbReference type="ARBA" id="ARBA00022737"/>
    </source>
</evidence>
<reference evidence="6" key="2">
    <citation type="submission" date="2025-08" db="UniProtKB">
        <authorList>
            <consortium name="RefSeq"/>
        </authorList>
    </citation>
    <scope>IDENTIFICATION</scope>
</reference>
<keyword evidence="3" id="KW-0862">Zinc</keyword>
<dbReference type="InterPro" id="IPR002219">
    <property type="entry name" value="PKC_DAG/PE"/>
</dbReference>
<feature type="domain" description="Phorbol-ester/DAG-type" evidence="4">
    <location>
        <begin position="78"/>
        <end position="124"/>
    </location>
</feature>
<dbReference type="GeneID" id="103339499"/>
<keyword evidence="5" id="KW-1185">Reference proteome</keyword>
<proteinExistence type="predicted"/>
<feature type="domain" description="Phorbol-ester/DAG-type" evidence="4">
    <location>
        <begin position="404"/>
        <end position="451"/>
    </location>
</feature>
<dbReference type="Proteomes" id="UP000694861">
    <property type="component" value="Linkage group LG8"/>
</dbReference>
<dbReference type="InterPro" id="IPR004146">
    <property type="entry name" value="DC1"/>
</dbReference>